<reference evidence="2 3" key="1">
    <citation type="submission" date="2021-08" db="EMBL/GenBank/DDBJ databases">
        <title>Draft Genome Sequence of Phanerochaete sordida strain YK-624.</title>
        <authorList>
            <person name="Mori T."/>
            <person name="Dohra H."/>
            <person name="Suzuki T."/>
            <person name="Kawagishi H."/>
            <person name="Hirai H."/>
        </authorList>
    </citation>
    <scope>NUCLEOTIDE SEQUENCE [LARGE SCALE GENOMIC DNA]</scope>
    <source>
        <strain evidence="2 3">YK-624</strain>
    </source>
</reference>
<keyword evidence="3" id="KW-1185">Reference proteome</keyword>
<dbReference type="AlphaFoldDB" id="A0A9P3LPG6"/>
<protein>
    <submittedName>
        <fullName evidence="2">Uncharacterized protein</fullName>
    </submittedName>
</protein>
<comment type="caution">
    <text evidence="2">The sequence shown here is derived from an EMBL/GenBank/DDBJ whole genome shotgun (WGS) entry which is preliminary data.</text>
</comment>
<gene>
    <name evidence="2" type="ORF">PsYK624_172940</name>
</gene>
<feature type="compositionally biased region" description="Polar residues" evidence="1">
    <location>
        <begin position="161"/>
        <end position="176"/>
    </location>
</feature>
<dbReference type="Proteomes" id="UP000703269">
    <property type="component" value="Unassembled WGS sequence"/>
</dbReference>
<evidence type="ECO:0000256" key="1">
    <source>
        <dbReference type="SAM" id="MobiDB-lite"/>
    </source>
</evidence>
<name>A0A9P3LPG6_9APHY</name>
<evidence type="ECO:0000313" key="3">
    <source>
        <dbReference type="Proteomes" id="UP000703269"/>
    </source>
</evidence>
<accession>A0A9P3LPG6</accession>
<organism evidence="2 3">
    <name type="scientific">Phanerochaete sordida</name>
    <dbReference type="NCBI Taxonomy" id="48140"/>
    <lineage>
        <taxon>Eukaryota</taxon>
        <taxon>Fungi</taxon>
        <taxon>Dikarya</taxon>
        <taxon>Basidiomycota</taxon>
        <taxon>Agaricomycotina</taxon>
        <taxon>Agaricomycetes</taxon>
        <taxon>Polyporales</taxon>
        <taxon>Phanerochaetaceae</taxon>
        <taxon>Phanerochaete</taxon>
    </lineage>
</organism>
<evidence type="ECO:0000313" key="2">
    <source>
        <dbReference type="EMBL" id="GJF00990.1"/>
    </source>
</evidence>
<feature type="region of interest" description="Disordered" evidence="1">
    <location>
        <begin position="58"/>
        <end position="88"/>
    </location>
</feature>
<proteinExistence type="predicted"/>
<sequence>MQCERALNRRRAGLYYVRRREQAGGIFVSVPACGSSRIRETRSAPTSDAEDRCARVQSSVESGHTQRFAPRGPLARCSGRPTGDTPQIRGSLEALLHLLEMPACGWQRLARGRTSALQGLRGAPPLTRASNLVSCMHEGRCAAYGRQTAERDPRRRGVQVQRWSTRDPASQPSSLGRSHVTTRTRRCRVGCRLRTSRGAQPFAYLRAGRQSQSRTSCTCGHGQCPCRDAHSVHQPRQPAASFLRSLDPSAIYSHAHVHVDQRSRSVLARFGPALNGSGSPKSWVCSCRCAL</sequence>
<dbReference type="EMBL" id="BPQB01000285">
    <property type="protein sequence ID" value="GJF00990.1"/>
    <property type="molecule type" value="Genomic_DNA"/>
</dbReference>
<feature type="region of interest" description="Disordered" evidence="1">
    <location>
        <begin position="146"/>
        <end position="181"/>
    </location>
</feature>